<dbReference type="Proteomes" id="UP001374579">
    <property type="component" value="Unassembled WGS sequence"/>
</dbReference>
<dbReference type="PROSITE" id="PS50033">
    <property type="entry name" value="UBX"/>
    <property type="match status" value="1"/>
</dbReference>
<evidence type="ECO:0000259" key="3">
    <source>
        <dbReference type="PROSITE" id="PS50033"/>
    </source>
</evidence>
<dbReference type="InterPro" id="IPR029071">
    <property type="entry name" value="Ubiquitin-like_domsf"/>
</dbReference>
<dbReference type="InterPro" id="IPR006577">
    <property type="entry name" value="UAS"/>
</dbReference>
<gene>
    <name evidence="5" type="ORF">V1264_023480</name>
</gene>
<sequence>MADTKDQILIDFQAFTGLDDFETCGAILAQHDWNLELAVNSVMHDASPTDIGPARMLTATMGQSSESDTPMEGHHSPIAIDDDASASGPSTSASFPGLPTNLMATRMINFNVEYRNRNIPIVLPDSETVGRIKAMLEAELGIPKDKQELKGLIKRKVDDTTVLRELYLPKDNVLYLLTPQVSGPSNNASSTDRSAASHRTDEYKLKVVFTSGSEYRMYHFNVKGSKKIQEVKQDLDSIINVPVRNQQWSGFPPDVNDETCLCDSGINFPNAEFEVTEKLTTASTQPSRPSRAHRSTVEPAESDSEEDIEVESEDFYDTHEDAVPQSRRHEPLMSPEHTIEVDALEQFTREFAERYGEVHPVFYIGSLDNAIRDALQCRATDRKLLALYLHHDDSIQAHVFCSQLLCSESIVNFLSANFLTWAWDLTHPENMNKLITAATKHFGSIAANQIRSYRTEQLPALLIISRSKATNEVIDAIQGHVTLNELMTRLLHAVDVFTEQKNADIGDERERMAREMIRQEQDMAYQESLEADRRKAEAAKVQGEIDRQERERVMAIEMEEEMKRAEEKAVKEAIEESIARSVPDEPAEGANGNISQLRFRVPGGKQITRRFWAENTVQDLLNFITGQGFHMEEYKVLSTFPRRDITQLDSSQTLEAAKLYPQETLILEEKQ</sequence>
<keyword evidence="6" id="KW-1185">Reference proteome</keyword>
<dbReference type="PANTHER" id="PTHR23322:SF96">
    <property type="entry name" value="FAS-ASSOCIATED FACTOR 1"/>
    <property type="match status" value="1"/>
</dbReference>
<dbReference type="SMART" id="SM00166">
    <property type="entry name" value="UBX"/>
    <property type="match status" value="1"/>
</dbReference>
<dbReference type="CDD" id="cd01771">
    <property type="entry name" value="UBX_UBXN3A"/>
    <property type="match status" value="1"/>
</dbReference>
<dbReference type="SUPFAM" id="SSF52833">
    <property type="entry name" value="Thioredoxin-like"/>
    <property type="match status" value="1"/>
</dbReference>
<reference evidence="5 6" key="1">
    <citation type="submission" date="2024-02" db="EMBL/GenBank/DDBJ databases">
        <title>Chromosome-scale genome assembly of the rough periwinkle Littorina saxatilis.</title>
        <authorList>
            <person name="De Jode A."/>
            <person name="Faria R."/>
            <person name="Formenti G."/>
            <person name="Sims Y."/>
            <person name="Smith T.P."/>
            <person name="Tracey A."/>
            <person name="Wood J.M.D."/>
            <person name="Zagrodzka Z.B."/>
            <person name="Johannesson K."/>
            <person name="Butlin R.K."/>
            <person name="Leder E.H."/>
        </authorList>
    </citation>
    <scope>NUCLEOTIDE SEQUENCE [LARGE SCALE GENOMIC DNA]</scope>
    <source>
        <strain evidence="5">Snail1</strain>
        <tissue evidence="5">Muscle</tissue>
    </source>
</reference>
<dbReference type="Pfam" id="PF21021">
    <property type="entry name" value="FAF1"/>
    <property type="match status" value="1"/>
</dbReference>
<dbReference type="InterPro" id="IPR033043">
    <property type="entry name" value="FAF1-like_UBX"/>
</dbReference>
<dbReference type="PANTHER" id="PTHR23322">
    <property type="entry name" value="FAS-ASSOCIATED PROTEIN"/>
    <property type="match status" value="1"/>
</dbReference>
<feature type="coiled-coil region" evidence="1">
    <location>
        <begin position="531"/>
        <end position="576"/>
    </location>
</feature>
<dbReference type="CDD" id="cd17129">
    <property type="entry name" value="Ubl1_FAF1"/>
    <property type="match status" value="1"/>
</dbReference>
<dbReference type="GO" id="GO:0005783">
    <property type="term" value="C:endoplasmic reticulum"/>
    <property type="evidence" value="ECO:0007669"/>
    <property type="project" value="TreeGrafter"/>
</dbReference>
<dbReference type="GO" id="GO:0005634">
    <property type="term" value="C:nucleus"/>
    <property type="evidence" value="ECO:0007669"/>
    <property type="project" value="TreeGrafter"/>
</dbReference>
<evidence type="ECO:0000256" key="2">
    <source>
        <dbReference type="SAM" id="MobiDB-lite"/>
    </source>
</evidence>
<dbReference type="Gene3D" id="3.10.20.90">
    <property type="entry name" value="Phosphatidylinositol 3-kinase Catalytic Subunit, Chain A, domain 1"/>
    <property type="match status" value="3"/>
</dbReference>
<dbReference type="PROSITE" id="PS50053">
    <property type="entry name" value="UBIQUITIN_2"/>
    <property type="match status" value="1"/>
</dbReference>
<keyword evidence="1" id="KW-0175">Coiled coil</keyword>
<dbReference type="Gene3D" id="3.40.30.10">
    <property type="entry name" value="Glutaredoxin"/>
    <property type="match status" value="1"/>
</dbReference>
<dbReference type="InterPro" id="IPR049483">
    <property type="entry name" value="FAF1_2-like_UAS"/>
</dbReference>
<dbReference type="InterPro" id="IPR000626">
    <property type="entry name" value="Ubiquitin-like_dom"/>
</dbReference>
<feature type="domain" description="Ubiquitin-like" evidence="4">
    <location>
        <begin position="108"/>
        <end position="183"/>
    </location>
</feature>
<feature type="compositionally biased region" description="Acidic residues" evidence="2">
    <location>
        <begin position="300"/>
        <end position="311"/>
    </location>
</feature>
<dbReference type="AlphaFoldDB" id="A0AAN9B8G9"/>
<dbReference type="Gene3D" id="1.10.8.10">
    <property type="entry name" value="DNA helicase RuvA subunit, C-terminal domain"/>
    <property type="match status" value="1"/>
</dbReference>
<dbReference type="SUPFAM" id="SSF54236">
    <property type="entry name" value="Ubiquitin-like"/>
    <property type="match status" value="2"/>
</dbReference>
<feature type="region of interest" description="Disordered" evidence="2">
    <location>
        <begin position="62"/>
        <end position="93"/>
    </location>
</feature>
<feature type="domain" description="UBX" evidence="3">
    <location>
        <begin position="590"/>
        <end position="667"/>
    </location>
</feature>
<evidence type="ECO:0000259" key="4">
    <source>
        <dbReference type="PROSITE" id="PS50053"/>
    </source>
</evidence>
<dbReference type="InterPro" id="IPR036249">
    <property type="entry name" value="Thioredoxin-like_sf"/>
</dbReference>
<dbReference type="GO" id="GO:0043130">
    <property type="term" value="F:ubiquitin binding"/>
    <property type="evidence" value="ECO:0007669"/>
    <property type="project" value="TreeGrafter"/>
</dbReference>
<dbReference type="InterPro" id="IPR001012">
    <property type="entry name" value="UBX_dom"/>
</dbReference>
<accession>A0AAN9B8G9</accession>
<proteinExistence type="predicted"/>
<dbReference type="Pfam" id="PF00789">
    <property type="entry name" value="UBX"/>
    <property type="match status" value="1"/>
</dbReference>
<protein>
    <recommendedName>
        <fullName evidence="7">UBX domain-containing protein</fullName>
    </recommendedName>
</protein>
<evidence type="ECO:0000313" key="5">
    <source>
        <dbReference type="EMBL" id="KAK7100551.1"/>
    </source>
</evidence>
<dbReference type="Pfam" id="PF14555">
    <property type="entry name" value="UBA_4"/>
    <property type="match status" value="1"/>
</dbReference>
<comment type="caution">
    <text evidence="5">The sequence shown here is derived from an EMBL/GenBank/DDBJ whole genome shotgun (WGS) entry which is preliminary data.</text>
</comment>
<dbReference type="GO" id="GO:0036503">
    <property type="term" value="P:ERAD pathway"/>
    <property type="evidence" value="ECO:0007669"/>
    <property type="project" value="TreeGrafter"/>
</dbReference>
<dbReference type="SMART" id="SM00594">
    <property type="entry name" value="UAS"/>
    <property type="match status" value="1"/>
</dbReference>
<evidence type="ECO:0000313" key="6">
    <source>
        <dbReference type="Proteomes" id="UP001374579"/>
    </source>
</evidence>
<evidence type="ECO:0008006" key="7">
    <source>
        <dbReference type="Google" id="ProtNLM"/>
    </source>
</evidence>
<feature type="compositionally biased region" description="Polar residues" evidence="2">
    <location>
        <begin position="279"/>
        <end position="288"/>
    </location>
</feature>
<organism evidence="5 6">
    <name type="scientific">Littorina saxatilis</name>
    <dbReference type="NCBI Taxonomy" id="31220"/>
    <lineage>
        <taxon>Eukaryota</taxon>
        <taxon>Metazoa</taxon>
        <taxon>Spiralia</taxon>
        <taxon>Lophotrochozoa</taxon>
        <taxon>Mollusca</taxon>
        <taxon>Gastropoda</taxon>
        <taxon>Caenogastropoda</taxon>
        <taxon>Littorinimorpha</taxon>
        <taxon>Littorinoidea</taxon>
        <taxon>Littorinidae</taxon>
        <taxon>Littorina</taxon>
    </lineage>
</organism>
<feature type="region of interest" description="Disordered" evidence="2">
    <location>
        <begin position="279"/>
        <end position="311"/>
    </location>
</feature>
<evidence type="ECO:0000256" key="1">
    <source>
        <dbReference type="SAM" id="Coils"/>
    </source>
</evidence>
<dbReference type="EMBL" id="JBAMIC010000011">
    <property type="protein sequence ID" value="KAK7100551.1"/>
    <property type="molecule type" value="Genomic_DNA"/>
</dbReference>
<dbReference type="InterPro" id="IPR050730">
    <property type="entry name" value="UBX_domain-protein"/>
</dbReference>
<name>A0AAN9B8G9_9CAEN</name>